<dbReference type="Gene3D" id="3.40.630.30">
    <property type="match status" value="1"/>
</dbReference>
<dbReference type="Proteomes" id="UP000564677">
    <property type="component" value="Unassembled WGS sequence"/>
</dbReference>
<dbReference type="RefSeq" id="WP_208413375.1">
    <property type="nucleotide sequence ID" value="NZ_JAASQV010000001.1"/>
</dbReference>
<dbReference type="NCBIfam" id="TIGR03585">
    <property type="entry name" value="PseH"/>
    <property type="match status" value="1"/>
</dbReference>
<keyword evidence="3" id="KW-1185">Reference proteome</keyword>
<dbReference type="PROSITE" id="PS51186">
    <property type="entry name" value="GNAT"/>
    <property type="match status" value="1"/>
</dbReference>
<dbReference type="InterPro" id="IPR020036">
    <property type="entry name" value="PseH"/>
</dbReference>
<dbReference type="GO" id="GO:0016747">
    <property type="term" value="F:acyltransferase activity, transferring groups other than amino-acyl groups"/>
    <property type="evidence" value="ECO:0007669"/>
    <property type="project" value="InterPro"/>
</dbReference>
<evidence type="ECO:0000313" key="3">
    <source>
        <dbReference type="Proteomes" id="UP000564677"/>
    </source>
</evidence>
<evidence type="ECO:0000259" key="1">
    <source>
        <dbReference type="PROSITE" id="PS51186"/>
    </source>
</evidence>
<feature type="domain" description="N-acetyltransferase" evidence="1">
    <location>
        <begin position="9"/>
        <end position="157"/>
    </location>
</feature>
<dbReference type="InterPro" id="IPR016181">
    <property type="entry name" value="Acyl_CoA_acyltransferase"/>
</dbReference>
<dbReference type="InterPro" id="IPR000182">
    <property type="entry name" value="GNAT_dom"/>
</dbReference>
<dbReference type="SUPFAM" id="SSF55729">
    <property type="entry name" value="Acyl-CoA N-acyltransferases (Nat)"/>
    <property type="match status" value="1"/>
</dbReference>
<dbReference type="AlphaFoldDB" id="A0A7X5ZUQ2"/>
<dbReference type="PANTHER" id="PTHR43415:SF3">
    <property type="entry name" value="GNAT-FAMILY ACETYLTRANSFERASE"/>
    <property type="match status" value="1"/>
</dbReference>
<gene>
    <name evidence="2" type="ORF">FHR20_000574</name>
</gene>
<reference evidence="2 3" key="1">
    <citation type="submission" date="2020-03" db="EMBL/GenBank/DDBJ databases">
        <title>Genomic Encyclopedia of Type Strains, Phase IV (KMG-IV): sequencing the most valuable type-strain genomes for metagenomic binning, comparative biology and taxonomic classification.</title>
        <authorList>
            <person name="Goeker M."/>
        </authorList>
    </citation>
    <scope>NUCLEOTIDE SEQUENCE [LARGE SCALE GENOMIC DNA]</scope>
    <source>
        <strain evidence="2 3">DSM 4733</strain>
    </source>
</reference>
<accession>A0A7X5ZUQ2</accession>
<sequence length="173" mass="19355">MGEDDAMTATVRPMRERDLASVLLWRNALEVRRYMYNQDEIGLDQHRHWFAGVEADSKRHALIAETADGPIGFVNIAELHQGVASWGFYAVPGSPRGAGVALGAAALHHAFDILRLHKLCGEALADNLRSVRFHERLGFHDEGTLRSHRLVAGVYRDVRCFGLLAEEWRAASR</sequence>
<dbReference type="PANTHER" id="PTHR43415">
    <property type="entry name" value="SPERMIDINE N(1)-ACETYLTRANSFERASE"/>
    <property type="match status" value="1"/>
</dbReference>
<dbReference type="EMBL" id="JAASQV010000001">
    <property type="protein sequence ID" value="NIJ63643.1"/>
    <property type="molecule type" value="Genomic_DNA"/>
</dbReference>
<name>A0A7X5ZUQ2_9SPHN</name>
<comment type="caution">
    <text evidence="2">The sequence shown here is derived from an EMBL/GenBank/DDBJ whole genome shotgun (WGS) entry which is preliminary data.</text>
</comment>
<keyword evidence="2" id="KW-0808">Transferase</keyword>
<organism evidence="2 3">
    <name type="scientific">Sphingomonas leidyi</name>
    <dbReference type="NCBI Taxonomy" id="68569"/>
    <lineage>
        <taxon>Bacteria</taxon>
        <taxon>Pseudomonadati</taxon>
        <taxon>Pseudomonadota</taxon>
        <taxon>Alphaproteobacteria</taxon>
        <taxon>Sphingomonadales</taxon>
        <taxon>Sphingomonadaceae</taxon>
        <taxon>Sphingomonas</taxon>
    </lineage>
</organism>
<dbReference type="Pfam" id="PF13302">
    <property type="entry name" value="Acetyltransf_3"/>
    <property type="match status" value="1"/>
</dbReference>
<proteinExistence type="predicted"/>
<protein>
    <submittedName>
        <fullName evidence="2">UDP-4-amino-4, 6-dideoxy-N-acetyl-beta-L-altrosamine N-acetyltransferase</fullName>
    </submittedName>
</protein>
<evidence type="ECO:0000313" key="2">
    <source>
        <dbReference type="EMBL" id="NIJ63643.1"/>
    </source>
</evidence>